<name>A0ABR4NEY4_9FUNG</name>
<dbReference type="PANTHER" id="PTHR47447:SF23">
    <property type="entry name" value="PENTACOTRIPEPTIDE-REPEAT REGION OF PRORP DOMAIN-CONTAINING PROTEIN"/>
    <property type="match status" value="1"/>
</dbReference>
<protein>
    <submittedName>
        <fullName evidence="2">Uncharacterized protein</fullName>
    </submittedName>
</protein>
<reference evidence="2 3" key="1">
    <citation type="submission" date="2023-09" db="EMBL/GenBank/DDBJ databases">
        <title>Pangenome analysis of Batrachochytrium dendrobatidis and related Chytrids.</title>
        <authorList>
            <person name="Yacoub M.N."/>
            <person name="Stajich J.E."/>
            <person name="James T.Y."/>
        </authorList>
    </citation>
    <scope>NUCLEOTIDE SEQUENCE [LARGE SCALE GENOMIC DNA]</scope>
    <source>
        <strain evidence="2 3">JEL0888</strain>
    </source>
</reference>
<dbReference type="Proteomes" id="UP001527925">
    <property type="component" value="Unassembled WGS sequence"/>
</dbReference>
<dbReference type="PANTHER" id="PTHR47447">
    <property type="entry name" value="OS03G0856100 PROTEIN"/>
    <property type="match status" value="1"/>
</dbReference>
<evidence type="ECO:0000313" key="2">
    <source>
        <dbReference type="EMBL" id="KAL2918086.1"/>
    </source>
</evidence>
<organism evidence="2 3">
    <name type="scientific">Polyrhizophydium stewartii</name>
    <dbReference type="NCBI Taxonomy" id="2732419"/>
    <lineage>
        <taxon>Eukaryota</taxon>
        <taxon>Fungi</taxon>
        <taxon>Fungi incertae sedis</taxon>
        <taxon>Chytridiomycota</taxon>
        <taxon>Chytridiomycota incertae sedis</taxon>
        <taxon>Chytridiomycetes</taxon>
        <taxon>Rhizophydiales</taxon>
        <taxon>Rhizophydiales incertae sedis</taxon>
        <taxon>Polyrhizophydium</taxon>
    </lineage>
</organism>
<keyword evidence="1" id="KW-0677">Repeat</keyword>
<accession>A0ABR4NEY4</accession>
<comment type="caution">
    <text evidence="2">The sequence shown here is derived from an EMBL/GenBank/DDBJ whole genome shotgun (WGS) entry which is preliminary data.</text>
</comment>
<dbReference type="Gene3D" id="1.25.40.10">
    <property type="entry name" value="Tetratricopeptide repeat domain"/>
    <property type="match status" value="1"/>
</dbReference>
<keyword evidence="3" id="KW-1185">Reference proteome</keyword>
<gene>
    <name evidence="2" type="ORF">HK105_202500</name>
</gene>
<dbReference type="InterPro" id="IPR011990">
    <property type="entry name" value="TPR-like_helical_dom_sf"/>
</dbReference>
<evidence type="ECO:0000313" key="3">
    <source>
        <dbReference type="Proteomes" id="UP001527925"/>
    </source>
</evidence>
<evidence type="ECO:0000256" key="1">
    <source>
        <dbReference type="ARBA" id="ARBA00022737"/>
    </source>
</evidence>
<sequence length="428" mass="47536">MATSKRRPLAELPAEGFAQMVRVVLTSPSVLGMIKNQDRLKAAKAILDYMNLLGVRPTQLSNDILIDAFAATATPESVDQLHDRLVRAGFDSNIAATAALRARAASRKAPQIKTHEWMERIVDAARRFSHDISVIVSTVNEARKDGTPIDSKTLDILLHEQQQGNHAEMLIAIFQAFSASGVTPSEVAYSIVTKQLCSVGRLSECRQLIDELRQRRGSLPVDLATQDVEVAIVLGDIGAAWAAYARFCKDFPRRFLNQFTARKLAELTGPIHGRESYSAFISLLSAHKVDQDKAHVDMMIGFLRLRDLRSALFLDRQNKTGADRMSVRRRRMFLFAAMGTRDMDIAKSALRIYARSTKHIGVKVAATLIANAVNHSNPLQLDEVVRSVCLLVCPPDRRLALDRAALEVQSRYPEAAERLRAFPVDTID</sequence>
<proteinExistence type="predicted"/>
<dbReference type="EMBL" id="JADGIZ020000008">
    <property type="protein sequence ID" value="KAL2918086.1"/>
    <property type="molecule type" value="Genomic_DNA"/>
</dbReference>